<evidence type="ECO:0000313" key="3">
    <source>
        <dbReference type="EMBL" id="NER64867.1"/>
    </source>
</evidence>
<dbReference type="AlphaFoldDB" id="A0A6B3NZ05"/>
<keyword evidence="1" id="KW-0732">Signal</keyword>
<evidence type="ECO:0000256" key="1">
    <source>
        <dbReference type="SAM" id="SignalP"/>
    </source>
</evidence>
<comment type="caution">
    <text evidence="3">The sequence shown here is derived from an EMBL/GenBank/DDBJ whole genome shotgun (WGS) entry which is preliminary data.</text>
</comment>
<keyword evidence="5" id="KW-1185">Reference proteome</keyword>
<dbReference type="Proteomes" id="UP000480410">
    <property type="component" value="Unassembled WGS sequence"/>
</dbReference>
<dbReference type="EMBL" id="JAAHBV010000319">
    <property type="protein sequence ID" value="NER60924.1"/>
    <property type="molecule type" value="Genomic_DNA"/>
</dbReference>
<feature type="signal peptide" evidence="1">
    <location>
        <begin position="1"/>
        <end position="18"/>
    </location>
</feature>
<evidence type="ECO:0000313" key="5">
    <source>
        <dbReference type="Proteomes" id="UP000482634"/>
    </source>
</evidence>
<name>A0A6B3NZ05_9PSED</name>
<evidence type="ECO:0000313" key="4">
    <source>
        <dbReference type="Proteomes" id="UP000480410"/>
    </source>
</evidence>
<organism evidence="3 5">
    <name type="scientific">Pseudomonas brassicae</name>
    <dbReference type="NCBI Taxonomy" id="2708063"/>
    <lineage>
        <taxon>Bacteria</taxon>
        <taxon>Pseudomonadati</taxon>
        <taxon>Pseudomonadota</taxon>
        <taxon>Gammaproteobacteria</taxon>
        <taxon>Pseudomonadales</taxon>
        <taxon>Pseudomonadaceae</taxon>
        <taxon>Pseudomonas</taxon>
    </lineage>
</organism>
<reference evidence="4 5" key="1">
    <citation type="submission" date="2020-02" db="EMBL/GenBank/DDBJ databases">
        <title>Broccoli isolated Pseudomonas sp.</title>
        <authorList>
            <person name="Fujikawa T."/>
            <person name="Sawada H."/>
        </authorList>
    </citation>
    <scope>NUCLEOTIDE SEQUENCE [LARGE SCALE GENOMIC DNA]</scope>
    <source>
        <strain evidence="3 5">MAFF212427</strain>
        <strain evidence="2 4">MAFF212428</strain>
    </source>
</reference>
<gene>
    <name evidence="2" type="ORF">G3435_14960</name>
    <name evidence="3" type="ORF">G3436_14545</name>
</gene>
<evidence type="ECO:0000313" key="2">
    <source>
        <dbReference type="EMBL" id="NER60924.1"/>
    </source>
</evidence>
<dbReference type="Proteomes" id="UP000482634">
    <property type="component" value="Unassembled WGS sequence"/>
</dbReference>
<dbReference type="RefSeq" id="WP_163946129.1">
    <property type="nucleotide sequence ID" value="NZ_JAAHBU010000187.1"/>
</dbReference>
<protein>
    <submittedName>
        <fullName evidence="3">Uncharacterized protein</fullName>
    </submittedName>
</protein>
<dbReference type="EMBL" id="JAAHBU010000187">
    <property type="protein sequence ID" value="NER64867.1"/>
    <property type="molecule type" value="Genomic_DNA"/>
</dbReference>
<feature type="chain" id="PRO_5044630479" evidence="1">
    <location>
        <begin position="19"/>
        <end position="101"/>
    </location>
</feature>
<accession>A0A6B3NZ05</accession>
<sequence>MKTLIFSLLALFSLGAHAASDQAWAEHDKAMTKACVAASQFKDAKPASTPAEFDDRVGYTALLVTGHYPQKHMKNQKGSELCLFDKQRKAAFVTEWTPVKP</sequence>
<proteinExistence type="predicted"/>
<accession>A0A6M0CYK4</accession>